<dbReference type="GO" id="GO:0006284">
    <property type="term" value="P:base-excision repair"/>
    <property type="evidence" value="ECO:0007669"/>
    <property type="project" value="InterPro"/>
</dbReference>
<dbReference type="InterPro" id="IPR012319">
    <property type="entry name" value="FPG_cat"/>
</dbReference>
<organism evidence="2">
    <name type="scientific">hydrothermal vent metagenome</name>
    <dbReference type="NCBI Taxonomy" id="652676"/>
    <lineage>
        <taxon>unclassified sequences</taxon>
        <taxon>metagenomes</taxon>
        <taxon>ecological metagenomes</taxon>
    </lineage>
</organism>
<proteinExistence type="predicted"/>
<sequence length="55" mass="6294">MPELPEVETTRRGIEPHLLGMPVHSLTVRQKQLRWPVPEELADRLTGAQILQVAR</sequence>
<dbReference type="GO" id="GO:0008270">
    <property type="term" value="F:zinc ion binding"/>
    <property type="evidence" value="ECO:0007669"/>
    <property type="project" value="InterPro"/>
</dbReference>
<dbReference type="EMBL" id="UOFN01000124">
    <property type="protein sequence ID" value="VAW80108.1"/>
    <property type="molecule type" value="Genomic_DNA"/>
</dbReference>
<feature type="domain" description="Formamidopyrimidine-DNA glycosylase catalytic" evidence="1">
    <location>
        <begin position="2"/>
        <end position="55"/>
    </location>
</feature>
<keyword evidence="2" id="KW-0326">Glycosidase</keyword>
<dbReference type="InterPro" id="IPR035937">
    <property type="entry name" value="FPG_N"/>
</dbReference>
<protein>
    <submittedName>
        <fullName evidence="2">Formamidopyrimidine-DNA glycosylase</fullName>
        <ecNumber evidence="2">3.2.2.23</ecNumber>
    </submittedName>
</protein>
<keyword evidence="2" id="KW-0378">Hydrolase</keyword>
<dbReference type="EC" id="3.2.2.23" evidence="2"/>
<gene>
    <name evidence="2" type="ORF">MNBD_GAMMA15-1410</name>
</gene>
<dbReference type="Pfam" id="PF01149">
    <property type="entry name" value="Fapy_DNA_glyco"/>
    <property type="match status" value="1"/>
</dbReference>
<dbReference type="AlphaFoldDB" id="A0A3B0YGQ7"/>
<dbReference type="GO" id="GO:0003906">
    <property type="term" value="F:DNA-(apurinic or apyrimidinic site) endonuclease activity"/>
    <property type="evidence" value="ECO:0007669"/>
    <property type="project" value="InterPro"/>
</dbReference>
<evidence type="ECO:0000313" key="2">
    <source>
        <dbReference type="EMBL" id="VAW80108.1"/>
    </source>
</evidence>
<name>A0A3B0YGQ7_9ZZZZ</name>
<dbReference type="GO" id="GO:0008534">
    <property type="term" value="F:oxidized purine nucleobase lesion DNA N-glycosylase activity"/>
    <property type="evidence" value="ECO:0007669"/>
    <property type="project" value="UniProtKB-EC"/>
</dbReference>
<dbReference type="PROSITE" id="PS51068">
    <property type="entry name" value="FPG_CAT"/>
    <property type="match status" value="1"/>
</dbReference>
<feature type="non-terminal residue" evidence="2">
    <location>
        <position position="55"/>
    </location>
</feature>
<dbReference type="SUPFAM" id="SSF81624">
    <property type="entry name" value="N-terminal domain of MutM-like DNA repair proteins"/>
    <property type="match status" value="1"/>
</dbReference>
<evidence type="ECO:0000259" key="1">
    <source>
        <dbReference type="PROSITE" id="PS51068"/>
    </source>
</evidence>
<dbReference type="Gene3D" id="3.20.190.10">
    <property type="entry name" value="MutM-like, N-terminal"/>
    <property type="match status" value="1"/>
</dbReference>
<reference evidence="2" key="1">
    <citation type="submission" date="2018-06" db="EMBL/GenBank/DDBJ databases">
        <authorList>
            <person name="Zhirakovskaya E."/>
        </authorList>
    </citation>
    <scope>NUCLEOTIDE SEQUENCE</scope>
</reference>
<accession>A0A3B0YGQ7</accession>